<comment type="subcellular location">
    <subcellularLocation>
        <location evidence="2">Lysosome</location>
    </subcellularLocation>
    <subcellularLocation>
        <location evidence="3">Secreted</location>
    </subcellularLocation>
</comment>
<keyword evidence="22" id="KW-1185">Reference proteome</keyword>
<dbReference type="GO" id="GO:0005576">
    <property type="term" value="C:extracellular region"/>
    <property type="evidence" value="ECO:0007669"/>
    <property type="project" value="UniProtKB-SubCell"/>
</dbReference>
<evidence type="ECO:0000256" key="10">
    <source>
        <dbReference type="ARBA" id="ARBA00023180"/>
    </source>
</evidence>
<dbReference type="PANTHER" id="PTHR43730">
    <property type="entry name" value="BETA-MANNOSIDASE"/>
    <property type="match status" value="1"/>
</dbReference>
<dbReference type="GO" id="GO:0006516">
    <property type="term" value="P:glycoprotein catabolic process"/>
    <property type="evidence" value="ECO:0007669"/>
    <property type="project" value="TreeGrafter"/>
</dbReference>
<evidence type="ECO:0000256" key="5">
    <source>
        <dbReference type="ARBA" id="ARBA00011738"/>
    </source>
</evidence>
<dbReference type="InterPro" id="IPR013783">
    <property type="entry name" value="Ig-like_fold"/>
</dbReference>
<dbReference type="Proteomes" id="UP000018439">
    <property type="component" value="Chromosome"/>
</dbReference>
<dbReference type="Gene3D" id="2.60.120.260">
    <property type="entry name" value="Galactose-binding domain-like"/>
    <property type="match status" value="1"/>
</dbReference>
<dbReference type="SUPFAM" id="SSF49303">
    <property type="entry name" value="beta-Galactosidase/glucuronidase domain"/>
    <property type="match status" value="3"/>
</dbReference>
<dbReference type="Gene3D" id="3.20.20.80">
    <property type="entry name" value="Glycosidases"/>
    <property type="match status" value="1"/>
</dbReference>
<evidence type="ECO:0000256" key="13">
    <source>
        <dbReference type="ARBA" id="ARBA00038429"/>
    </source>
</evidence>
<feature type="domain" description="Beta-mannosidase-like galactose-binding" evidence="20">
    <location>
        <begin position="35"/>
        <end position="206"/>
    </location>
</feature>
<dbReference type="Pfam" id="PF17753">
    <property type="entry name" value="Ig_mannosidase"/>
    <property type="match status" value="1"/>
</dbReference>
<dbReference type="FunFam" id="2.60.120.260:FF:000060">
    <property type="entry name" value="Probable beta-mannosidase"/>
    <property type="match status" value="1"/>
</dbReference>
<evidence type="ECO:0000259" key="20">
    <source>
        <dbReference type="Pfam" id="PF22666"/>
    </source>
</evidence>
<sequence length="856" mass="99573">MTKYYLSLLFSFLVTSCLLASNTDRMCQIDISQNWEFSQAHKNEWRPATVPGTVHQDLINHNLLPNPFWGLNEEKIQWVENYDWEYRTSFILTDKDLAHSGAMLFLEGLDTYADVYLNGTLLFKADNMFVGYKEEVRNILREGENLLYIYFHSPINHVIPQWAARGFDYPADNDHHNQKLSVFTRKAPYSYGWDWGIRMVTSGVWRPISLTLYDIARIDDMYVEQREISKESADLNLNLEINSLVDVEDVRLELLYGIGTNLEILIQNLDLKKGLNKKQIPINIVNPELWMPNGWGDPNLYDFGINLSNPDGDVFATKQVRTGLRTIRLIHEEDQNGRSFFFEVNGEPMFAKGANYIPDDALLPNISVDRYQNLFRDIKDANMNMIRIWGGGTYENDVFYQLADENGILIWQDFMFACTTYPHDSLFLKKVKEEATYNIKRLRNYASVALWCGNNEILEGIKYWGWDKRFSPAVYSDMKEGYEILFNQLLPEVVSDLDPLRSYVHSSPYSANWGRPESWKYGDSHNWGIWYGRKPFESLDTELSRFMSEFGFQSFPEMKTISTFAEPKDYQLESDVMNGHQKSSVGNELVEASMKRYYNVPERFEDFVYVGLVLQGQGMKHGFEAHRRNKPYCMGTLYWQLNDSWPVVSWSSIDYYGNWKAMHYQAKRAFAPLALNTIQEGENVNVYLLSDELRDYENLVLDYEIIDFHGKKLKKGSFHNLSVKSNSSTQLVSKNLTEWLSGLDKNKVFLNLKLKQKKGILVEDHYFFDVTKNLELPEAKVTTQIKKTTEGIELTLKSKTLAKDVFIEIPIQGVRFTDNFFDLLHGEKKIVSLSLEGRSKEIQNTEVKINHIKNTY</sequence>
<comment type="pathway">
    <text evidence="4">Glycan metabolism; N-glycan degradation.</text>
</comment>
<evidence type="ECO:0000256" key="9">
    <source>
        <dbReference type="ARBA" id="ARBA00022801"/>
    </source>
</evidence>
<keyword evidence="8 16" id="KW-0732">Signal</keyword>
<dbReference type="InterPro" id="IPR054593">
    <property type="entry name" value="Beta-mannosidase-like_N2"/>
</dbReference>
<dbReference type="InterPro" id="IPR036156">
    <property type="entry name" value="Beta-gal/glucu_dom_sf"/>
</dbReference>
<reference evidence="21 22" key="1">
    <citation type="journal article" date="2011" name="Stand. Genomic Sci.">
        <title>Non-contiguous finished genome sequence of Bacteroides coprosuis type strain (PC139).</title>
        <authorList>
            <person name="Land M."/>
            <person name="Held B."/>
            <person name="Gronow S."/>
            <person name="Abt B."/>
            <person name="Lucas S."/>
            <person name="Del Rio T.G."/>
            <person name="Nolan M."/>
            <person name="Tice H."/>
            <person name="Cheng J.F."/>
            <person name="Pitluck S."/>
            <person name="Liolios K."/>
            <person name="Pagani I."/>
            <person name="Ivanova N."/>
            <person name="Mavromatis K."/>
            <person name="Mikhailova N."/>
            <person name="Pati A."/>
            <person name="Tapia R."/>
            <person name="Han C."/>
            <person name="Goodwin L."/>
            <person name="Chen A."/>
            <person name="Palaniappan K."/>
            <person name="Hauser L."/>
            <person name="Brambilla E.M."/>
            <person name="Rohde M."/>
            <person name="Goker M."/>
            <person name="Detter J.C."/>
            <person name="Woyke T."/>
            <person name="Bristow J."/>
            <person name="Eisen J.A."/>
            <person name="Markowitz V."/>
            <person name="Hugenholtz P."/>
            <person name="Kyrpides N.C."/>
            <person name="Klenk H.P."/>
            <person name="Lapidus A."/>
        </authorList>
    </citation>
    <scope>NUCLEOTIDE SEQUENCE</scope>
    <source>
        <strain evidence="21 22">DSM 18011</strain>
    </source>
</reference>
<evidence type="ECO:0000256" key="7">
    <source>
        <dbReference type="ARBA" id="ARBA00022525"/>
    </source>
</evidence>
<evidence type="ECO:0000259" key="18">
    <source>
        <dbReference type="Pfam" id="PF17753"/>
    </source>
</evidence>
<dbReference type="HOGENOM" id="CLU_005015_3_2_10"/>
<evidence type="ECO:0000313" key="22">
    <source>
        <dbReference type="Proteomes" id="UP000018439"/>
    </source>
</evidence>
<dbReference type="GO" id="GO:0005764">
    <property type="term" value="C:lysosome"/>
    <property type="evidence" value="ECO:0007669"/>
    <property type="project" value="UniProtKB-SubCell"/>
</dbReference>
<dbReference type="InterPro" id="IPR041625">
    <property type="entry name" value="Beta-mannosidase_Ig"/>
</dbReference>
<evidence type="ECO:0000256" key="3">
    <source>
        <dbReference type="ARBA" id="ARBA00004613"/>
    </source>
</evidence>
<dbReference type="Pfam" id="PF17786">
    <property type="entry name" value="Mannosidase_ig"/>
    <property type="match status" value="1"/>
</dbReference>
<keyword evidence="12 21" id="KW-0326">Glycosidase</keyword>
<proteinExistence type="inferred from homology"/>
<dbReference type="FunFam" id="3.20.20.80:FF:000050">
    <property type="entry name" value="Beta-mannosidase B"/>
    <property type="match status" value="1"/>
</dbReference>
<dbReference type="Pfam" id="PF00703">
    <property type="entry name" value="Glyco_hydro_2"/>
    <property type="match status" value="1"/>
</dbReference>
<dbReference type="AlphaFoldDB" id="F3ZQD2"/>
<evidence type="ECO:0000313" key="21">
    <source>
        <dbReference type="EMBL" id="EGJ70510.1"/>
    </source>
</evidence>
<dbReference type="SUPFAM" id="SSF51445">
    <property type="entry name" value="(Trans)glycosidases"/>
    <property type="match status" value="1"/>
</dbReference>
<evidence type="ECO:0000256" key="4">
    <source>
        <dbReference type="ARBA" id="ARBA00004740"/>
    </source>
</evidence>
<evidence type="ECO:0000259" key="17">
    <source>
        <dbReference type="Pfam" id="PF00703"/>
    </source>
</evidence>
<dbReference type="EMBL" id="CM001167">
    <property type="protein sequence ID" value="EGJ70510.1"/>
    <property type="molecule type" value="Genomic_DNA"/>
</dbReference>
<dbReference type="Gene3D" id="2.60.40.10">
    <property type="entry name" value="Immunoglobulins"/>
    <property type="match status" value="3"/>
</dbReference>
<comment type="subunit">
    <text evidence="5">Homodimer.</text>
</comment>
<dbReference type="PROSITE" id="PS51257">
    <property type="entry name" value="PROKAR_LIPOPROTEIN"/>
    <property type="match status" value="1"/>
</dbReference>
<dbReference type="eggNOG" id="COG3250">
    <property type="taxonomic scope" value="Bacteria"/>
</dbReference>
<keyword evidence="7" id="KW-0964">Secreted</keyword>
<evidence type="ECO:0000256" key="11">
    <source>
        <dbReference type="ARBA" id="ARBA00023228"/>
    </source>
</evidence>
<keyword evidence="11" id="KW-0458">Lysosome</keyword>
<evidence type="ECO:0000256" key="6">
    <source>
        <dbReference type="ARBA" id="ARBA00012754"/>
    </source>
</evidence>
<evidence type="ECO:0000256" key="14">
    <source>
        <dbReference type="ARBA" id="ARBA00041069"/>
    </source>
</evidence>
<feature type="chain" id="PRO_5003303919" description="Beta-mannosidase B" evidence="16">
    <location>
        <begin position="21"/>
        <end position="856"/>
    </location>
</feature>
<evidence type="ECO:0000259" key="19">
    <source>
        <dbReference type="Pfam" id="PF17786"/>
    </source>
</evidence>
<feature type="domain" description="Beta-mannosidase Ig-fold" evidence="18">
    <location>
        <begin position="776"/>
        <end position="854"/>
    </location>
</feature>
<dbReference type="SUPFAM" id="SSF49785">
    <property type="entry name" value="Galactose-binding domain-like"/>
    <property type="match status" value="1"/>
</dbReference>
<comment type="similarity">
    <text evidence="13">Belongs to the glycosyl hydrolase 2 family. Beta-mannosidase B subfamily.</text>
</comment>
<feature type="domain" description="Glycoside hydrolase family 2 immunoglobulin-like beta-sandwich" evidence="17">
    <location>
        <begin position="216"/>
        <end position="325"/>
    </location>
</feature>
<dbReference type="Pfam" id="PF22666">
    <property type="entry name" value="Glyco_hydro_2_N2"/>
    <property type="match status" value="1"/>
</dbReference>
<comment type="catalytic activity">
    <reaction evidence="1">
        <text>Hydrolysis of terminal, non-reducing beta-D-mannose residues in beta-D-mannosides.</text>
        <dbReference type="EC" id="3.2.1.25"/>
    </reaction>
</comment>
<evidence type="ECO:0000256" key="1">
    <source>
        <dbReference type="ARBA" id="ARBA00000829"/>
    </source>
</evidence>
<dbReference type="InterPro" id="IPR008979">
    <property type="entry name" value="Galactose-bd-like_sf"/>
</dbReference>
<organism evidence="21 22">
    <name type="scientific">Bacteroides coprosuis DSM 18011</name>
    <dbReference type="NCBI Taxonomy" id="679937"/>
    <lineage>
        <taxon>Bacteria</taxon>
        <taxon>Pseudomonadati</taxon>
        <taxon>Bacteroidota</taxon>
        <taxon>Bacteroidia</taxon>
        <taxon>Bacteroidales</taxon>
        <taxon>Bacteroidaceae</taxon>
        <taxon>Bacteroides</taxon>
    </lineage>
</organism>
<dbReference type="InterPro" id="IPR006102">
    <property type="entry name" value="Ig-like_GH2"/>
</dbReference>
<keyword evidence="10" id="KW-0325">Glycoprotein</keyword>
<name>F3ZQD2_9BACE</name>
<dbReference type="InterPro" id="IPR050887">
    <property type="entry name" value="Beta-mannosidase_GH2"/>
</dbReference>
<gene>
    <name evidence="21" type="ORF">Bcop_0291</name>
</gene>
<feature type="signal peptide" evidence="16">
    <location>
        <begin position="1"/>
        <end position="20"/>
    </location>
</feature>
<dbReference type="InterPro" id="IPR041447">
    <property type="entry name" value="Mannosidase_ig"/>
</dbReference>
<protein>
    <recommendedName>
        <fullName evidence="14">Beta-mannosidase B</fullName>
        <ecNumber evidence="6">3.2.1.25</ecNumber>
    </recommendedName>
    <alternativeName>
        <fullName evidence="15">Mannanase B</fullName>
    </alternativeName>
</protein>
<evidence type="ECO:0000256" key="16">
    <source>
        <dbReference type="SAM" id="SignalP"/>
    </source>
</evidence>
<evidence type="ECO:0000256" key="12">
    <source>
        <dbReference type="ARBA" id="ARBA00023295"/>
    </source>
</evidence>
<dbReference type="OrthoDB" id="9801077at2"/>
<dbReference type="STRING" id="679937.Bcop_0291"/>
<evidence type="ECO:0000256" key="15">
    <source>
        <dbReference type="ARBA" id="ARBA00041614"/>
    </source>
</evidence>
<evidence type="ECO:0000256" key="8">
    <source>
        <dbReference type="ARBA" id="ARBA00022729"/>
    </source>
</evidence>
<keyword evidence="9 21" id="KW-0378">Hydrolase</keyword>
<accession>F3ZQD2</accession>
<evidence type="ECO:0000256" key="2">
    <source>
        <dbReference type="ARBA" id="ARBA00004371"/>
    </source>
</evidence>
<dbReference type="PANTHER" id="PTHR43730:SF1">
    <property type="entry name" value="BETA-MANNOSIDASE"/>
    <property type="match status" value="1"/>
</dbReference>
<feature type="domain" description="Mannosidase Ig/CBM-like" evidence="19">
    <location>
        <begin position="683"/>
        <end position="773"/>
    </location>
</feature>
<dbReference type="GO" id="GO:0005975">
    <property type="term" value="P:carbohydrate metabolic process"/>
    <property type="evidence" value="ECO:0007669"/>
    <property type="project" value="InterPro"/>
</dbReference>
<dbReference type="InterPro" id="IPR017853">
    <property type="entry name" value="GH"/>
</dbReference>
<dbReference type="GO" id="GO:0004567">
    <property type="term" value="F:beta-mannosidase activity"/>
    <property type="evidence" value="ECO:0007669"/>
    <property type="project" value="UniProtKB-EC"/>
</dbReference>
<dbReference type="EC" id="3.2.1.25" evidence="6"/>